<dbReference type="Gene3D" id="3.40.50.1820">
    <property type="entry name" value="alpha/beta hydrolase"/>
    <property type="match status" value="1"/>
</dbReference>
<dbReference type="InterPro" id="IPR029058">
    <property type="entry name" value="AB_hydrolase_fold"/>
</dbReference>
<keyword evidence="7" id="KW-1185">Reference proteome</keyword>
<dbReference type="SUPFAM" id="SSF53474">
    <property type="entry name" value="alpha/beta-Hydrolases"/>
    <property type="match status" value="1"/>
</dbReference>
<dbReference type="GO" id="GO:0006637">
    <property type="term" value="P:acyl-CoA metabolic process"/>
    <property type="evidence" value="ECO:0007669"/>
    <property type="project" value="InterPro"/>
</dbReference>
<dbReference type="InterPro" id="IPR042490">
    <property type="entry name" value="Thio_Ohase/BAAT_N"/>
</dbReference>
<evidence type="ECO:0000313" key="6">
    <source>
        <dbReference type="EMBL" id="OEV12644.1"/>
    </source>
</evidence>
<comment type="caution">
    <text evidence="6">The sequence shown here is derived from an EMBL/GenBank/DDBJ whole genome shotgun (WGS) entry which is preliminary data.</text>
</comment>
<dbReference type="InterPro" id="IPR006862">
    <property type="entry name" value="Thio_Ohase/aa_AcTrfase"/>
</dbReference>
<organism evidence="6 7">
    <name type="scientific">Streptomyces nanshensis</name>
    <dbReference type="NCBI Taxonomy" id="518642"/>
    <lineage>
        <taxon>Bacteria</taxon>
        <taxon>Bacillati</taxon>
        <taxon>Actinomycetota</taxon>
        <taxon>Actinomycetes</taxon>
        <taxon>Kitasatosporales</taxon>
        <taxon>Streptomycetaceae</taxon>
        <taxon>Streptomyces</taxon>
    </lineage>
</organism>
<protein>
    <recommendedName>
        <fullName evidence="8">Palmitoyl-CoA hydrolase</fullName>
    </recommendedName>
</protein>
<name>A0A1E7L8Z9_9ACTN</name>
<evidence type="ECO:0000259" key="5">
    <source>
        <dbReference type="Pfam" id="PF08840"/>
    </source>
</evidence>
<dbReference type="PANTHER" id="PTHR10824:SF4">
    <property type="entry name" value="ACYL-COENZYME A THIOESTERASE 1-LIKE"/>
    <property type="match status" value="1"/>
</dbReference>
<evidence type="ECO:0000259" key="4">
    <source>
        <dbReference type="Pfam" id="PF04775"/>
    </source>
</evidence>
<feature type="domain" description="BAAT/Acyl-CoA thioester hydrolase C-terminal" evidence="5">
    <location>
        <begin position="339"/>
        <end position="396"/>
    </location>
</feature>
<dbReference type="PANTHER" id="PTHR10824">
    <property type="entry name" value="ACYL-COENZYME A THIOESTERASE-RELATED"/>
    <property type="match status" value="1"/>
</dbReference>
<dbReference type="Pfam" id="PF04775">
    <property type="entry name" value="Bile_Hydr_Trans"/>
    <property type="match status" value="1"/>
</dbReference>
<dbReference type="PATRIC" id="fig|518642.10.peg.1348"/>
<proteinExistence type="inferred from homology"/>
<feature type="active site" description="Charge relay system" evidence="2">
    <location>
        <position position="356"/>
    </location>
</feature>
<dbReference type="Pfam" id="PF08840">
    <property type="entry name" value="BAAT_C"/>
    <property type="match status" value="1"/>
</dbReference>
<dbReference type="AlphaFoldDB" id="A0A1E7L8Z9"/>
<reference evidence="6 7" key="1">
    <citation type="journal article" date="2016" name="Front. Microbiol.">
        <title>Comparative Genomics Analysis of Streptomyces Species Reveals Their Adaptation to the Marine Environment and Their Diversity at the Genomic Level.</title>
        <authorList>
            <person name="Tian X."/>
            <person name="Zhang Z."/>
            <person name="Yang T."/>
            <person name="Chen M."/>
            <person name="Li J."/>
            <person name="Chen F."/>
            <person name="Yang J."/>
            <person name="Li W."/>
            <person name="Zhang B."/>
            <person name="Zhang Z."/>
            <person name="Wu J."/>
            <person name="Zhang C."/>
            <person name="Long L."/>
            <person name="Xiao J."/>
        </authorList>
    </citation>
    <scope>NUCLEOTIDE SEQUENCE [LARGE SCALE GENOMIC DNA]</scope>
    <source>
        <strain evidence="6 7">SCSIO 10429</strain>
    </source>
</reference>
<evidence type="ECO:0000256" key="1">
    <source>
        <dbReference type="ARBA" id="ARBA00006538"/>
    </source>
</evidence>
<gene>
    <name evidence="6" type="ORF">AN218_07320</name>
</gene>
<keyword evidence="3" id="KW-0732">Signal</keyword>
<dbReference type="Proteomes" id="UP000176005">
    <property type="component" value="Unassembled WGS sequence"/>
</dbReference>
<sequence length="435" mass="45778">MRRIPKARTGVAVVAMLAATAACSGGGGSDDARKPADDDHAAIHVDHPVALADQDVKVRIGGLGAHDRVTVAAQAVDRSGQPWRASGRFTADAQGRIDLDRQAPRGGRPYTKADSTGLLGAMLPTAGRGVRMIGSGDAFSYHPPSPAEKRAYGLRLTVTKHGKQLADRSITRQWLTKTVRHRKLTVAKNRIDGEMYTPPPGKHRRAPVLVFGGSEGGNSGEYAAALLAARGHPALSLCYFRCGKGSGRPDAINMIDTGYFLRAARVLGKEPGADPRRLAVMGNSRGSEIAQLLGQRHPSVVRDVIAYAPSEVVNGPYLAGPSGRAAWAEHGRPIPAGPIRLDHVRGTVLAIAGGNDKMWGSAQAARAIAAQHNSSGRSHQQIAYPGAGHHVNWFPYGQPGQEGGANGAVTATAGSDQEARKDGWARVLKLLDDGV</sequence>
<dbReference type="GO" id="GO:0047617">
    <property type="term" value="F:fatty acyl-CoA hydrolase activity"/>
    <property type="evidence" value="ECO:0007669"/>
    <property type="project" value="TreeGrafter"/>
</dbReference>
<accession>A0A1E7L8Z9</accession>
<feature type="active site" description="Charge relay system" evidence="2">
    <location>
        <position position="389"/>
    </location>
</feature>
<dbReference type="GO" id="GO:0006631">
    <property type="term" value="P:fatty acid metabolic process"/>
    <property type="evidence" value="ECO:0007669"/>
    <property type="project" value="TreeGrafter"/>
</dbReference>
<evidence type="ECO:0008006" key="8">
    <source>
        <dbReference type="Google" id="ProtNLM"/>
    </source>
</evidence>
<feature type="domain" description="Acyl-CoA thioester hydrolase/bile acid-CoA amino acid N-acetyltransferase" evidence="4">
    <location>
        <begin position="53"/>
        <end position="184"/>
    </location>
</feature>
<dbReference type="InterPro" id="IPR016662">
    <property type="entry name" value="Acyl-CoA_thioEstase_long-chain"/>
</dbReference>
<dbReference type="RefSeq" id="WP_070015942.1">
    <property type="nucleotide sequence ID" value="NZ_LJGW01000127.1"/>
</dbReference>
<dbReference type="InterPro" id="IPR014940">
    <property type="entry name" value="BAAT_C"/>
</dbReference>
<dbReference type="PIRSF" id="PIRSF016521">
    <property type="entry name" value="Acyl-CoA_hydro"/>
    <property type="match status" value="1"/>
</dbReference>
<dbReference type="Gene3D" id="2.60.40.2240">
    <property type="entry name" value="Acyl-CoA thioester hydrolase/BAAT N-terminal domain"/>
    <property type="match status" value="1"/>
</dbReference>
<dbReference type="EMBL" id="LJGW01000127">
    <property type="protein sequence ID" value="OEV12644.1"/>
    <property type="molecule type" value="Genomic_DNA"/>
</dbReference>
<comment type="similarity">
    <text evidence="1">Belongs to the C/M/P thioester hydrolase family.</text>
</comment>
<evidence type="ECO:0000256" key="3">
    <source>
        <dbReference type="SAM" id="SignalP"/>
    </source>
</evidence>
<dbReference type="PROSITE" id="PS51257">
    <property type="entry name" value="PROKAR_LIPOPROTEIN"/>
    <property type="match status" value="1"/>
</dbReference>
<feature type="chain" id="PRO_5039360982" description="Palmitoyl-CoA hydrolase" evidence="3">
    <location>
        <begin position="25"/>
        <end position="435"/>
    </location>
</feature>
<evidence type="ECO:0000313" key="7">
    <source>
        <dbReference type="Proteomes" id="UP000176005"/>
    </source>
</evidence>
<feature type="signal peptide" evidence="3">
    <location>
        <begin position="1"/>
        <end position="24"/>
    </location>
</feature>
<evidence type="ECO:0000256" key="2">
    <source>
        <dbReference type="PIRSR" id="PIRSR016521-1"/>
    </source>
</evidence>
<feature type="active site" description="Charge relay system" evidence="2">
    <location>
        <position position="284"/>
    </location>
</feature>